<dbReference type="RefSeq" id="WP_091092737.1">
    <property type="nucleotide sequence ID" value="NZ_FOHX01000021.1"/>
</dbReference>
<accession>A0A1I0LP39</accession>
<feature type="domain" description="NYN" evidence="2">
    <location>
        <begin position="4"/>
        <end position="152"/>
    </location>
</feature>
<feature type="region of interest" description="Disordered" evidence="1">
    <location>
        <begin position="61"/>
        <end position="82"/>
    </location>
</feature>
<dbReference type="AlphaFoldDB" id="A0A1I0LP39"/>
<proteinExistence type="predicted"/>
<reference evidence="3 4" key="1">
    <citation type="submission" date="2016-10" db="EMBL/GenBank/DDBJ databases">
        <authorList>
            <person name="de Groot N.N."/>
        </authorList>
    </citation>
    <scope>NUCLEOTIDE SEQUENCE [LARGE SCALE GENOMIC DNA]</scope>
    <source>
        <strain evidence="3 4">CGMCC 4.5598</strain>
    </source>
</reference>
<sequence>MTDRVEVFLDYQNVHLAAHECFAPRFGVPVHQTLVHPLAVAERIVEKRKHGGLLQGVRVFRGRPNPEHEPTPAAANDAQSAAWSRDPRVTMIRRPLNYRGWPKERPREKGVDVALAISLVETALRAEYDVAVVFTSDTDLLPAIEMAFRETKPKIEIAAWTGKNPLWFPDELKMKRYLPYCHFLSELDFEDVRDRTRYI</sequence>
<evidence type="ECO:0000256" key="1">
    <source>
        <dbReference type="SAM" id="MobiDB-lite"/>
    </source>
</evidence>
<dbReference type="EMBL" id="FOHX01000021">
    <property type="protein sequence ID" value="SEU43300.1"/>
    <property type="molecule type" value="Genomic_DNA"/>
</dbReference>
<dbReference type="STRING" id="568860.SAMN05421811_121100"/>
<feature type="compositionally biased region" description="Low complexity" evidence="1">
    <location>
        <begin position="73"/>
        <end position="82"/>
    </location>
</feature>
<keyword evidence="4" id="KW-1185">Reference proteome</keyword>
<evidence type="ECO:0000313" key="3">
    <source>
        <dbReference type="EMBL" id="SEU43300.1"/>
    </source>
</evidence>
<dbReference type="InterPro" id="IPR021139">
    <property type="entry name" value="NYN"/>
</dbReference>
<dbReference type="GO" id="GO:0004540">
    <property type="term" value="F:RNA nuclease activity"/>
    <property type="evidence" value="ECO:0007669"/>
    <property type="project" value="InterPro"/>
</dbReference>
<name>A0A1I0LP39_9ACTN</name>
<protein>
    <submittedName>
        <fullName evidence="3">NYN domain-containing protein</fullName>
    </submittedName>
</protein>
<evidence type="ECO:0000259" key="2">
    <source>
        <dbReference type="Pfam" id="PF01936"/>
    </source>
</evidence>
<gene>
    <name evidence="3" type="ORF">SAMN05421811_121100</name>
</gene>
<dbReference type="Pfam" id="PF01936">
    <property type="entry name" value="NYN"/>
    <property type="match status" value="1"/>
</dbReference>
<dbReference type="Proteomes" id="UP000199361">
    <property type="component" value="Unassembled WGS sequence"/>
</dbReference>
<dbReference type="OrthoDB" id="4941654at2"/>
<dbReference type="Gene3D" id="3.40.50.1010">
    <property type="entry name" value="5'-nuclease"/>
    <property type="match status" value="1"/>
</dbReference>
<dbReference type="CDD" id="cd18722">
    <property type="entry name" value="PIN_NicB-like"/>
    <property type="match status" value="1"/>
</dbReference>
<evidence type="ECO:0000313" key="4">
    <source>
        <dbReference type="Proteomes" id="UP000199361"/>
    </source>
</evidence>
<organism evidence="3 4">
    <name type="scientific">Nonomuraea wenchangensis</name>
    <dbReference type="NCBI Taxonomy" id="568860"/>
    <lineage>
        <taxon>Bacteria</taxon>
        <taxon>Bacillati</taxon>
        <taxon>Actinomycetota</taxon>
        <taxon>Actinomycetes</taxon>
        <taxon>Streptosporangiales</taxon>
        <taxon>Streptosporangiaceae</taxon>
        <taxon>Nonomuraea</taxon>
    </lineage>
</organism>